<name>A0A124GNS2_PICGL</name>
<keyword evidence="1" id="KW-0496">Mitochondrion</keyword>
<dbReference type="AlphaFoldDB" id="A0A124GNS2"/>
<proteinExistence type="predicted"/>
<geneLocation type="mitochondrion" evidence="1"/>
<comment type="caution">
    <text evidence="1">The sequence shown here is derived from an EMBL/GenBank/DDBJ whole genome shotgun (WGS) entry which is preliminary data.</text>
</comment>
<evidence type="ECO:0000313" key="1">
    <source>
        <dbReference type="EMBL" id="KUM49698.1"/>
    </source>
</evidence>
<reference evidence="1" key="1">
    <citation type="journal article" date="2015" name="Genome Biol. Evol.">
        <title>Organellar Genomes of White Spruce (Picea glauca): Assembly and Annotation.</title>
        <authorList>
            <person name="Jackman S.D."/>
            <person name="Warren R.L."/>
            <person name="Gibb E.A."/>
            <person name="Vandervalk B.P."/>
            <person name="Mohamadi H."/>
            <person name="Chu J."/>
            <person name="Raymond A."/>
            <person name="Pleasance S."/>
            <person name="Coope R."/>
            <person name="Wildung M.R."/>
            <person name="Ritland C.E."/>
            <person name="Bousquet J."/>
            <person name="Jones S.J."/>
            <person name="Bohlmann J."/>
            <person name="Birol I."/>
        </authorList>
    </citation>
    <scope>NUCLEOTIDE SEQUENCE [LARGE SCALE GENOMIC DNA]</scope>
    <source>
        <tissue evidence="1">Flushing bud</tissue>
    </source>
</reference>
<dbReference type="EMBL" id="LKAM01000002">
    <property type="protein sequence ID" value="KUM49698.1"/>
    <property type="molecule type" value="Genomic_DNA"/>
</dbReference>
<organism evidence="1">
    <name type="scientific">Picea glauca</name>
    <name type="common">White spruce</name>
    <name type="synonym">Pinus glauca</name>
    <dbReference type="NCBI Taxonomy" id="3330"/>
    <lineage>
        <taxon>Eukaryota</taxon>
        <taxon>Viridiplantae</taxon>
        <taxon>Streptophyta</taxon>
        <taxon>Embryophyta</taxon>
        <taxon>Tracheophyta</taxon>
        <taxon>Spermatophyta</taxon>
        <taxon>Pinopsida</taxon>
        <taxon>Pinidae</taxon>
        <taxon>Conifers I</taxon>
        <taxon>Pinales</taxon>
        <taxon>Pinaceae</taxon>
        <taxon>Picea</taxon>
    </lineage>
</organism>
<protein>
    <submittedName>
        <fullName evidence="1">Uncharacterized protein</fullName>
    </submittedName>
</protein>
<sequence length="70" mass="7608">MESFSPIGLFPLLATGNWGTITSSWGSTYWLAVTFWHGISANPCASLIPLGSVPSRTYSMELSAWTKLIV</sequence>
<accession>A0A124GNS2</accession>
<gene>
    <name evidence="1" type="ORF">ABT39_MTgene2925</name>
</gene>